<evidence type="ECO:0000313" key="1">
    <source>
        <dbReference type="EMBL" id="RRT47354.1"/>
    </source>
</evidence>
<dbReference type="Proteomes" id="UP000287651">
    <property type="component" value="Unassembled WGS sequence"/>
</dbReference>
<sequence>MDLTGMGTTSLHGTEMEEAVGVQEVIDIIVIGLVHMIGLVEVAAATELDHIASVTGCCCLGTSVHVLDGKLLLLTLDVFMHLVVLDSMVWFNLASWSFSMRFGFT</sequence>
<protein>
    <submittedName>
        <fullName evidence="1">Uncharacterized protein</fullName>
    </submittedName>
</protein>
<comment type="caution">
    <text evidence="1">The sequence shown here is derived from an EMBL/GenBank/DDBJ whole genome shotgun (WGS) entry which is preliminary data.</text>
</comment>
<gene>
    <name evidence="1" type="ORF">B296_00044855</name>
</gene>
<reference evidence="1 2" key="1">
    <citation type="journal article" date="2014" name="Agronomy (Basel)">
        <title>A Draft Genome Sequence for Ensete ventricosum, the Drought-Tolerant Tree Against Hunger.</title>
        <authorList>
            <person name="Harrison J."/>
            <person name="Moore K.A."/>
            <person name="Paszkiewicz K."/>
            <person name="Jones T."/>
            <person name="Grant M."/>
            <person name="Ambacheew D."/>
            <person name="Muzemil S."/>
            <person name="Studholme D.J."/>
        </authorList>
    </citation>
    <scope>NUCLEOTIDE SEQUENCE [LARGE SCALE GENOMIC DNA]</scope>
</reference>
<name>A0A426Y6L1_ENSVE</name>
<dbReference type="AlphaFoldDB" id="A0A426Y6L1"/>
<evidence type="ECO:0000313" key="2">
    <source>
        <dbReference type="Proteomes" id="UP000287651"/>
    </source>
</evidence>
<dbReference type="EMBL" id="AMZH03014603">
    <property type="protein sequence ID" value="RRT47354.1"/>
    <property type="molecule type" value="Genomic_DNA"/>
</dbReference>
<proteinExistence type="predicted"/>
<organism evidence="1 2">
    <name type="scientific">Ensete ventricosum</name>
    <name type="common">Abyssinian banana</name>
    <name type="synonym">Musa ensete</name>
    <dbReference type="NCBI Taxonomy" id="4639"/>
    <lineage>
        <taxon>Eukaryota</taxon>
        <taxon>Viridiplantae</taxon>
        <taxon>Streptophyta</taxon>
        <taxon>Embryophyta</taxon>
        <taxon>Tracheophyta</taxon>
        <taxon>Spermatophyta</taxon>
        <taxon>Magnoliopsida</taxon>
        <taxon>Liliopsida</taxon>
        <taxon>Zingiberales</taxon>
        <taxon>Musaceae</taxon>
        <taxon>Ensete</taxon>
    </lineage>
</organism>
<accession>A0A426Y6L1</accession>